<comment type="similarity">
    <text evidence="1">Belongs to the GST superfamily.</text>
</comment>
<dbReference type="PROSITE" id="PS50405">
    <property type="entry name" value="GST_CTER"/>
    <property type="match status" value="1"/>
</dbReference>
<dbReference type="PANTHER" id="PTHR44051:SF8">
    <property type="entry name" value="GLUTATHIONE S-TRANSFERASE GSTA"/>
    <property type="match status" value="1"/>
</dbReference>
<feature type="domain" description="GST C-terminal" evidence="3">
    <location>
        <begin position="86"/>
        <end position="202"/>
    </location>
</feature>
<dbReference type="RefSeq" id="WP_184854892.1">
    <property type="nucleotide sequence ID" value="NZ_JACHLK010000001.1"/>
</dbReference>
<dbReference type="Gene3D" id="1.20.1050.10">
    <property type="match status" value="1"/>
</dbReference>
<dbReference type="EC" id="2.5.1.18" evidence="4"/>
<sequence length="202" mass="22151">MLKLYSAPGTCSLAANIALHEADAGHELVTLDFANQQQRSPEYLAINPKGRVPTLVTEHGVLSETPALLLYIAQRFPAAKLAPLDDPFALARMQEFNSYLASTVHVNHAHGRRAARWADDAAAIADMQRKVPQTMTESFTLIENHYLQGPWVLGEDYSVADAYLFTIASWLKSDGVDIAAFPKVAGHTARMRTRPAVQRALG</sequence>
<organism evidence="4 5">
    <name type="scientific">Acidovorax soli</name>
    <dbReference type="NCBI Taxonomy" id="592050"/>
    <lineage>
        <taxon>Bacteria</taxon>
        <taxon>Pseudomonadati</taxon>
        <taxon>Pseudomonadota</taxon>
        <taxon>Betaproteobacteria</taxon>
        <taxon>Burkholderiales</taxon>
        <taxon>Comamonadaceae</taxon>
        <taxon>Acidovorax</taxon>
    </lineage>
</organism>
<dbReference type="AlphaFoldDB" id="A0A7X0U7F9"/>
<dbReference type="SFLD" id="SFLDG01150">
    <property type="entry name" value="Main.1:_Beta-like"/>
    <property type="match status" value="1"/>
</dbReference>
<dbReference type="GO" id="GO:0004364">
    <property type="term" value="F:glutathione transferase activity"/>
    <property type="evidence" value="ECO:0007669"/>
    <property type="project" value="UniProtKB-EC"/>
</dbReference>
<feature type="domain" description="GST N-terminal" evidence="2">
    <location>
        <begin position="1"/>
        <end position="80"/>
    </location>
</feature>
<reference evidence="4 5" key="1">
    <citation type="submission" date="2020-08" db="EMBL/GenBank/DDBJ databases">
        <title>Functional genomics of gut bacteria from endangered species of beetles.</title>
        <authorList>
            <person name="Carlos-Shanley C."/>
        </authorList>
    </citation>
    <scope>NUCLEOTIDE SEQUENCE [LARGE SCALE GENOMIC DNA]</scope>
    <source>
        <strain evidence="4 5">S00198</strain>
    </source>
</reference>
<dbReference type="CDD" id="cd03188">
    <property type="entry name" value="GST_C_Beta"/>
    <property type="match status" value="1"/>
</dbReference>
<evidence type="ECO:0000259" key="3">
    <source>
        <dbReference type="PROSITE" id="PS50405"/>
    </source>
</evidence>
<dbReference type="InterPro" id="IPR036249">
    <property type="entry name" value="Thioredoxin-like_sf"/>
</dbReference>
<keyword evidence="5" id="KW-1185">Reference proteome</keyword>
<evidence type="ECO:0000259" key="2">
    <source>
        <dbReference type="PROSITE" id="PS50404"/>
    </source>
</evidence>
<dbReference type="Pfam" id="PF02798">
    <property type="entry name" value="GST_N"/>
    <property type="match status" value="1"/>
</dbReference>
<evidence type="ECO:0000256" key="1">
    <source>
        <dbReference type="RuleBase" id="RU003494"/>
    </source>
</evidence>
<evidence type="ECO:0000313" key="4">
    <source>
        <dbReference type="EMBL" id="MBB6557430.1"/>
    </source>
</evidence>
<dbReference type="EMBL" id="JACHLK010000001">
    <property type="protein sequence ID" value="MBB6557430.1"/>
    <property type="molecule type" value="Genomic_DNA"/>
</dbReference>
<dbReference type="CDD" id="cd03057">
    <property type="entry name" value="GST_N_Beta"/>
    <property type="match status" value="1"/>
</dbReference>
<dbReference type="InterPro" id="IPR004046">
    <property type="entry name" value="GST_C"/>
</dbReference>
<accession>A0A7X0U7F9</accession>
<gene>
    <name evidence="4" type="ORF">HNP48_000094</name>
</gene>
<dbReference type="Gene3D" id="3.40.30.10">
    <property type="entry name" value="Glutaredoxin"/>
    <property type="match status" value="1"/>
</dbReference>
<dbReference type="InterPro" id="IPR040079">
    <property type="entry name" value="Glutathione_S-Trfase"/>
</dbReference>
<dbReference type="InterPro" id="IPR036282">
    <property type="entry name" value="Glutathione-S-Trfase_C_sf"/>
</dbReference>
<name>A0A7X0U7F9_9BURK</name>
<dbReference type="InterPro" id="IPR004045">
    <property type="entry name" value="Glutathione_S-Trfase_N"/>
</dbReference>
<evidence type="ECO:0000313" key="5">
    <source>
        <dbReference type="Proteomes" id="UP000575083"/>
    </source>
</evidence>
<dbReference type="Proteomes" id="UP000575083">
    <property type="component" value="Unassembled WGS sequence"/>
</dbReference>
<dbReference type="InterPro" id="IPR010987">
    <property type="entry name" value="Glutathione-S-Trfase_C-like"/>
</dbReference>
<dbReference type="SFLD" id="SFLDS00019">
    <property type="entry name" value="Glutathione_Transferase_(cytos"/>
    <property type="match status" value="1"/>
</dbReference>
<proteinExistence type="inferred from homology"/>
<dbReference type="Pfam" id="PF00043">
    <property type="entry name" value="GST_C"/>
    <property type="match status" value="1"/>
</dbReference>
<keyword evidence="4" id="KW-0808">Transferase</keyword>
<dbReference type="SFLD" id="SFLDG00358">
    <property type="entry name" value="Main_(cytGST)"/>
    <property type="match status" value="1"/>
</dbReference>
<dbReference type="SUPFAM" id="SSF47616">
    <property type="entry name" value="GST C-terminal domain-like"/>
    <property type="match status" value="1"/>
</dbReference>
<comment type="caution">
    <text evidence="4">The sequence shown here is derived from an EMBL/GenBank/DDBJ whole genome shotgun (WGS) entry which is preliminary data.</text>
</comment>
<dbReference type="PANTHER" id="PTHR44051">
    <property type="entry name" value="GLUTATHIONE S-TRANSFERASE-RELATED"/>
    <property type="match status" value="1"/>
</dbReference>
<dbReference type="PROSITE" id="PS50404">
    <property type="entry name" value="GST_NTER"/>
    <property type="match status" value="1"/>
</dbReference>
<protein>
    <submittedName>
        <fullName evidence="4">Glutathione S-transferase</fullName>
        <ecNumber evidence="4">2.5.1.18</ecNumber>
    </submittedName>
</protein>
<dbReference type="SUPFAM" id="SSF52833">
    <property type="entry name" value="Thioredoxin-like"/>
    <property type="match status" value="1"/>
</dbReference>